<feature type="signal peptide" evidence="1">
    <location>
        <begin position="1"/>
        <end position="25"/>
    </location>
</feature>
<dbReference type="RefSeq" id="WP_073510200.1">
    <property type="nucleotide sequence ID" value="NZ_MPJD01000029.1"/>
</dbReference>
<sequence length="117" mass="12374">MQIKNTCHFALISIVFAAASLTGCAHSPPFSGQSVTDPALRKDVLVNVQGLFSAMTNCRSISNVDTTIASIEQSPTGSISKAVETWQVSGCGTRKTYKVELKSDARGETDFSVSSKG</sequence>
<evidence type="ECO:0000256" key="1">
    <source>
        <dbReference type="SAM" id="SignalP"/>
    </source>
</evidence>
<reference evidence="2 3" key="1">
    <citation type="submission" date="2016-11" db="EMBL/GenBank/DDBJ databases">
        <title>Draft genome of Pseudomonas versuta A4R1.12.</title>
        <authorList>
            <person name="See-Too W.-S."/>
        </authorList>
    </citation>
    <scope>NUCLEOTIDE SEQUENCE [LARGE SCALE GENOMIC DNA]</scope>
    <source>
        <strain evidence="2 3">A4R1.12</strain>
    </source>
</reference>
<feature type="chain" id="PRO_5033023755" description="Lipoprotein" evidence="1">
    <location>
        <begin position="26"/>
        <end position="117"/>
    </location>
</feature>
<dbReference type="EMBL" id="MPJD01000029">
    <property type="protein sequence ID" value="OKA19509.1"/>
    <property type="molecule type" value="Genomic_DNA"/>
</dbReference>
<name>A0A854A1M3_9PSED</name>
<gene>
    <name evidence="2" type="ORF">BOH74_18025</name>
</gene>
<keyword evidence="1" id="KW-0732">Signal</keyword>
<organism evidence="2 3">
    <name type="scientific">Pseudomonas versuta</name>
    <dbReference type="NCBI Taxonomy" id="1788301"/>
    <lineage>
        <taxon>Bacteria</taxon>
        <taxon>Pseudomonadati</taxon>
        <taxon>Pseudomonadota</taxon>
        <taxon>Gammaproteobacteria</taxon>
        <taxon>Pseudomonadales</taxon>
        <taxon>Pseudomonadaceae</taxon>
        <taxon>Pseudomonas</taxon>
    </lineage>
</organism>
<comment type="caution">
    <text evidence="2">The sequence shown here is derived from an EMBL/GenBank/DDBJ whole genome shotgun (WGS) entry which is preliminary data.</text>
</comment>
<proteinExistence type="predicted"/>
<dbReference type="PROSITE" id="PS51257">
    <property type="entry name" value="PROKAR_LIPOPROTEIN"/>
    <property type="match status" value="1"/>
</dbReference>
<protein>
    <recommendedName>
        <fullName evidence="4">Lipoprotein</fullName>
    </recommendedName>
</protein>
<evidence type="ECO:0000313" key="3">
    <source>
        <dbReference type="Proteomes" id="UP000185990"/>
    </source>
</evidence>
<evidence type="ECO:0000313" key="2">
    <source>
        <dbReference type="EMBL" id="OKA19509.1"/>
    </source>
</evidence>
<evidence type="ECO:0008006" key="4">
    <source>
        <dbReference type="Google" id="ProtNLM"/>
    </source>
</evidence>
<accession>A0A854A1M3</accession>
<dbReference type="AlphaFoldDB" id="A0A854A1M3"/>
<dbReference type="Proteomes" id="UP000185990">
    <property type="component" value="Unassembled WGS sequence"/>
</dbReference>